<name>A0A644ZD09_9ZZZZ</name>
<sequence>MNQATLVRRLSELAEPSYAAFSKKLQVSHRTILGVRTPHLNKLANSLANTEGVQALSDFYTYEDPSYEEIIVIYKLSGLLLLPSGEGLSHLVRLLPYNESWATNDTLASSLKPLCRYPDILYPFLLTLLKSSHPYEQRLGIVGLMLHFLDSPTFDEVLDAWSLVQSNHYYVVMALGWAYATAYCKEKEKTLAYLQKGVLQEEVRRKAIQKCIESRIPSEEGKRVLRELRSAP</sequence>
<gene>
    <name evidence="1" type="ORF">SDC9_84390</name>
</gene>
<accession>A0A644ZD09</accession>
<dbReference type="PANTHER" id="PTHR34070:SF1">
    <property type="entry name" value="DNA ALKYLATION REPAIR PROTEIN"/>
    <property type="match status" value="1"/>
</dbReference>
<protein>
    <recommendedName>
        <fullName evidence="2">DNA alkylation repair enzyme</fullName>
    </recommendedName>
</protein>
<organism evidence="1">
    <name type="scientific">bioreactor metagenome</name>
    <dbReference type="NCBI Taxonomy" id="1076179"/>
    <lineage>
        <taxon>unclassified sequences</taxon>
        <taxon>metagenomes</taxon>
        <taxon>ecological metagenomes</taxon>
    </lineage>
</organism>
<dbReference type="InterPro" id="IPR016024">
    <property type="entry name" value="ARM-type_fold"/>
</dbReference>
<dbReference type="CDD" id="cd06561">
    <property type="entry name" value="AlkD_like"/>
    <property type="match status" value="1"/>
</dbReference>
<comment type="caution">
    <text evidence="1">The sequence shown here is derived from an EMBL/GenBank/DDBJ whole genome shotgun (WGS) entry which is preliminary data.</text>
</comment>
<dbReference type="Pfam" id="PF08713">
    <property type="entry name" value="DNA_alkylation"/>
    <property type="match status" value="1"/>
</dbReference>
<dbReference type="Gene3D" id="1.25.10.90">
    <property type="match status" value="1"/>
</dbReference>
<dbReference type="AlphaFoldDB" id="A0A644ZD09"/>
<reference evidence="1" key="1">
    <citation type="submission" date="2019-08" db="EMBL/GenBank/DDBJ databases">
        <authorList>
            <person name="Kucharzyk K."/>
            <person name="Murdoch R.W."/>
            <person name="Higgins S."/>
            <person name="Loffler F."/>
        </authorList>
    </citation>
    <scope>NUCLEOTIDE SEQUENCE</scope>
</reference>
<dbReference type="SUPFAM" id="SSF48371">
    <property type="entry name" value="ARM repeat"/>
    <property type="match status" value="1"/>
</dbReference>
<evidence type="ECO:0008006" key="2">
    <source>
        <dbReference type="Google" id="ProtNLM"/>
    </source>
</evidence>
<dbReference type="PANTHER" id="PTHR34070">
    <property type="entry name" value="ARMADILLO-TYPE FOLD"/>
    <property type="match status" value="1"/>
</dbReference>
<dbReference type="InterPro" id="IPR014825">
    <property type="entry name" value="DNA_alkylation"/>
</dbReference>
<dbReference type="EMBL" id="VSSQ01008060">
    <property type="protein sequence ID" value="MPM37771.1"/>
    <property type="molecule type" value="Genomic_DNA"/>
</dbReference>
<proteinExistence type="predicted"/>
<evidence type="ECO:0000313" key="1">
    <source>
        <dbReference type="EMBL" id="MPM37771.1"/>
    </source>
</evidence>